<gene>
    <name evidence="7" type="ORF">CPJCM30710_12230</name>
</gene>
<evidence type="ECO:0000256" key="2">
    <source>
        <dbReference type="ARBA" id="ARBA00005336"/>
    </source>
</evidence>
<proteinExistence type="inferred from homology"/>
<dbReference type="RefSeq" id="WP_212903282.1">
    <property type="nucleotide sequence ID" value="NZ_BOPZ01000007.1"/>
</dbReference>
<dbReference type="InterPro" id="IPR050226">
    <property type="entry name" value="NagZ_Beta-hexosaminidase"/>
</dbReference>
<evidence type="ECO:0000259" key="6">
    <source>
        <dbReference type="Pfam" id="PF00933"/>
    </source>
</evidence>
<evidence type="ECO:0000256" key="3">
    <source>
        <dbReference type="ARBA" id="ARBA00012663"/>
    </source>
</evidence>
<feature type="domain" description="Glycoside hydrolase family 3 N-terminal" evidence="6">
    <location>
        <begin position="52"/>
        <end position="374"/>
    </location>
</feature>
<dbReference type="AlphaFoldDB" id="A0A919RY06"/>
<evidence type="ECO:0000313" key="8">
    <source>
        <dbReference type="Proteomes" id="UP000679179"/>
    </source>
</evidence>
<dbReference type="GO" id="GO:0004563">
    <property type="term" value="F:beta-N-acetylhexosaminidase activity"/>
    <property type="evidence" value="ECO:0007669"/>
    <property type="project" value="UniProtKB-EC"/>
</dbReference>
<evidence type="ECO:0000256" key="4">
    <source>
        <dbReference type="ARBA" id="ARBA00022801"/>
    </source>
</evidence>
<comment type="catalytic activity">
    <reaction evidence="1">
        <text>Hydrolysis of terminal non-reducing N-acetyl-D-hexosamine residues in N-acetyl-beta-D-hexosaminides.</text>
        <dbReference type="EC" id="3.2.1.52"/>
    </reaction>
</comment>
<keyword evidence="5" id="KW-0326">Glycosidase</keyword>
<dbReference type="PROSITE" id="PS51257">
    <property type="entry name" value="PROKAR_LIPOPROTEIN"/>
    <property type="match status" value="1"/>
</dbReference>
<evidence type="ECO:0000256" key="5">
    <source>
        <dbReference type="ARBA" id="ARBA00023295"/>
    </source>
</evidence>
<dbReference type="PANTHER" id="PTHR30480:SF13">
    <property type="entry name" value="BETA-HEXOSAMINIDASE"/>
    <property type="match status" value="1"/>
</dbReference>
<reference evidence="7" key="1">
    <citation type="submission" date="2021-03" db="EMBL/GenBank/DDBJ databases">
        <title>Taxonomic study of Clostridium polyendosporum from meadow-gley soil under rice.</title>
        <authorList>
            <person name="Kobayashi H."/>
            <person name="Tanizawa Y."/>
            <person name="Yagura M."/>
        </authorList>
    </citation>
    <scope>NUCLEOTIDE SEQUENCE</scope>
    <source>
        <strain evidence="7">JCM 30710</strain>
    </source>
</reference>
<dbReference type="InterPro" id="IPR017853">
    <property type="entry name" value="GH"/>
</dbReference>
<dbReference type="Gene3D" id="3.20.20.300">
    <property type="entry name" value="Glycoside hydrolase, family 3, N-terminal domain"/>
    <property type="match status" value="1"/>
</dbReference>
<protein>
    <recommendedName>
        <fullName evidence="3">beta-N-acetylhexosaminidase</fullName>
        <ecNumber evidence="3">3.2.1.52</ecNumber>
    </recommendedName>
</protein>
<dbReference type="SUPFAM" id="SSF51445">
    <property type="entry name" value="(Trans)glycosidases"/>
    <property type="match status" value="1"/>
</dbReference>
<dbReference type="GO" id="GO:0005975">
    <property type="term" value="P:carbohydrate metabolic process"/>
    <property type="evidence" value="ECO:0007669"/>
    <property type="project" value="InterPro"/>
</dbReference>
<organism evidence="7 8">
    <name type="scientific">Clostridium polyendosporum</name>
    <dbReference type="NCBI Taxonomy" id="69208"/>
    <lineage>
        <taxon>Bacteria</taxon>
        <taxon>Bacillati</taxon>
        <taxon>Bacillota</taxon>
        <taxon>Clostridia</taxon>
        <taxon>Eubacteriales</taxon>
        <taxon>Clostridiaceae</taxon>
        <taxon>Clostridium</taxon>
    </lineage>
</organism>
<keyword evidence="4 7" id="KW-0378">Hydrolase</keyword>
<dbReference type="Proteomes" id="UP000679179">
    <property type="component" value="Unassembled WGS sequence"/>
</dbReference>
<keyword evidence="8" id="KW-1185">Reference proteome</keyword>
<accession>A0A919RY06</accession>
<dbReference type="EC" id="3.2.1.52" evidence="3"/>
<name>A0A919RY06_9CLOT</name>
<dbReference type="InterPro" id="IPR019800">
    <property type="entry name" value="Glyco_hydro_3_AS"/>
</dbReference>
<dbReference type="InterPro" id="IPR001764">
    <property type="entry name" value="Glyco_hydro_3_N"/>
</dbReference>
<dbReference type="GO" id="GO:0009254">
    <property type="term" value="P:peptidoglycan turnover"/>
    <property type="evidence" value="ECO:0007669"/>
    <property type="project" value="TreeGrafter"/>
</dbReference>
<dbReference type="PROSITE" id="PS00775">
    <property type="entry name" value="GLYCOSYL_HYDROL_F3"/>
    <property type="match status" value="1"/>
</dbReference>
<sequence length="408" mass="45697">MYRRLTYFFILITAICFLSGCSIGKFDKEIDKKNNKIKEEIDPLKEQIKEMTLDEKIGQMLIVGFEGYDVNENTRKLIENYFIGGVILYDNNIKNSSQLLDLINSLKTTNLKNKTPLFISVDEEGGRVTRIPKEFKKLPSNKLIGSINNKDFSYSIGSIIGEELKSFGYNMDFAPVLDINSNPKNPVIGDRSFGANEKVISELGVQTMKGIQSQGVIPVVKHFPGHGDTSVDSHLGLPVVNNDLNRLKTFELVPFKEVINNDADVVMIAHVLLPKIDQNNPSSLSKTIISDILRNQLDFNGVVVTDDMTMGAIAKNYNIGDAVVKSVNAGSDIILVAHGYDTEVAVINALKKAVEDKTISKERIDESVYRILKLKSKYNLNNDLIKSFDVDKINNRIRSTLNIYLNNR</sequence>
<comment type="caution">
    <text evidence="7">The sequence shown here is derived from an EMBL/GenBank/DDBJ whole genome shotgun (WGS) entry which is preliminary data.</text>
</comment>
<evidence type="ECO:0000256" key="1">
    <source>
        <dbReference type="ARBA" id="ARBA00001231"/>
    </source>
</evidence>
<dbReference type="InterPro" id="IPR036962">
    <property type="entry name" value="Glyco_hydro_3_N_sf"/>
</dbReference>
<comment type="similarity">
    <text evidence="2">Belongs to the glycosyl hydrolase 3 family.</text>
</comment>
<evidence type="ECO:0000313" key="7">
    <source>
        <dbReference type="EMBL" id="GIM28557.1"/>
    </source>
</evidence>
<dbReference type="PANTHER" id="PTHR30480">
    <property type="entry name" value="BETA-HEXOSAMINIDASE-RELATED"/>
    <property type="match status" value="1"/>
</dbReference>
<dbReference type="EMBL" id="BOPZ01000007">
    <property type="protein sequence ID" value="GIM28557.1"/>
    <property type="molecule type" value="Genomic_DNA"/>
</dbReference>
<dbReference type="Pfam" id="PF00933">
    <property type="entry name" value="Glyco_hydro_3"/>
    <property type="match status" value="1"/>
</dbReference>
<dbReference type="NCBIfam" id="NF003740">
    <property type="entry name" value="PRK05337.1"/>
    <property type="match status" value="1"/>
</dbReference>